<dbReference type="RefSeq" id="WP_000023316.1">
    <property type="nucleotide sequence ID" value="NC_021670.1"/>
</dbReference>
<dbReference type="Proteomes" id="UP000052129">
    <property type="component" value="Unassembled WGS sequence"/>
</dbReference>
<sequence length="336" mass="36902">MSIKILQPGLFSTVQDLGRIGYEHIGFSGAGAMDQFSFKVAQSLINNDGPAIEYTLIGPTIQFNTQNTFVITGGSINASLNNKTISMNSVILAEKGDILKIGAITKGARGYLTFGHSINVPSIAESYATHTRSSIGGFKGRKLLADDVITVKINNDFKENIGKTIHLQDDLLPENNIIHILQGPQFEAFSEEARAKIVNHPYLITEQSDRMGYRLEGDSVAPINQADIISEPVALGSVQVPNDGQPIILLNDKQTIGGYTKIATVCKFDLPKLAQMKPQDTIQFKWISFQEAVDKNREQMSLFNEILKSHQKTPIFDTSSLRHTSKKLATILKGDL</sequence>
<evidence type="ECO:0000313" key="17">
    <source>
        <dbReference type="EMBL" id="KSA81520.1"/>
    </source>
</evidence>
<evidence type="ECO:0000313" key="31">
    <source>
        <dbReference type="Proteomes" id="UP000443708"/>
    </source>
</evidence>
<dbReference type="GO" id="GO:0016829">
    <property type="term" value="F:lyase activity"/>
    <property type="evidence" value="ECO:0007669"/>
    <property type="project" value="UniProtKB-KW"/>
</dbReference>
<dbReference type="EMBL" id="WPXC01000010">
    <property type="protein sequence ID" value="MVM10067.1"/>
    <property type="molecule type" value="Genomic_DNA"/>
</dbReference>
<evidence type="ECO:0000256" key="2">
    <source>
        <dbReference type="ARBA" id="ARBA00022801"/>
    </source>
</evidence>
<evidence type="ECO:0000313" key="36">
    <source>
        <dbReference type="Proteomes" id="UP000478867"/>
    </source>
</evidence>
<dbReference type="Proteomes" id="UP000294017">
    <property type="component" value="Unassembled WGS sequence"/>
</dbReference>
<dbReference type="EMBL" id="CAIGXB010000015">
    <property type="protein sequence ID" value="CAC5810655.1"/>
    <property type="molecule type" value="Genomic_DNA"/>
</dbReference>
<gene>
    <name evidence="17" type="ORF">ACR79_01330</name>
    <name evidence="5" type="ORF">CNH36_08595</name>
    <name evidence="23" type="ORF">EIG94_05210</name>
    <name evidence="24" type="ORF">EIH03_06775</name>
    <name evidence="16" type="ORF">EP54_09520</name>
    <name evidence="15" type="ORF">EQ90_02155</name>
    <name evidence="19" type="ORF">GO814_12945</name>
    <name evidence="20" type="ORF">GO942_05120</name>
    <name evidence="22" type="ORF">GQX37_10775</name>
    <name evidence="21" type="ORF">GZ130_05570</name>
    <name evidence="18" type="ORF">LB359_01775</name>
    <name evidence="14" type="ORF">NCTC13131_01884</name>
    <name evidence="6" type="ORF">SAMEA1029512_00490</name>
    <name evidence="7" type="ORF">SAMEA1029528_01646</name>
    <name evidence="8" type="ORF">SAMEA2078260_02431</name>
    <name evidence="10" type="ORF">SAMEA2078588_02404</name>
    <name evidence="11" type="ORF">SAMEA2080344_02403</name>
    <name evidence="9" type="ORF">SAMEA2081063_02493</name>
    <name evidence="12" type="ORF">SAMEA4008575_02702</name>
    <name evidence="13" type="ORF">SAMEA70146418_01063</name>
</gene>
<dbReference type="Proteomes" id="UP000459702">
    <property type="component" value="Unassembled WGS sequence"/>
</dbReference>
<reference evidence="26 27" key="5">
    <citation type="submission" date="2018-11" db="EMBL/GenBank/DDBJ databases">
        <title>Genomic profiling of Staphylococcus species from a Poultry farm system in KwaZulu-Natal, South Africa.</title>
        <authorList>
            <person name="Amoako D.G."/>
            <person name="Somboro A.M."/>
            <person name="Abia A.L.K."/>
            <person name="Bester L.A."/>
            <person name="Essack S.Y."/>
        </authorList>
    </citation>
    <scope>NUCLEOTIDE SEQUENCE [LARGE SCALE GENOMIC DNA]</scope>
    <source>
        <strain evidence="24 27">SA12</strain>
        <strain evidence="23 26">SA9</strain>
    </source>
</reference>
<dbReference type="EMBL" id="CACTWD010000020">
    <property type="protein sequence ID" value="CAA4703417.1"/>
    <property type="molecule type" value="Genomic_DNA"/>
</dbReference>
<dbReference type="EMBL" id="CACUNS010000018">
    <property type="protein sequence ID" value="CAA6119960.1"/>
    <property type="molecule type" value="Genomic_DNA"/>
</dbReference>
<dbReference type="EMBL" id="CACURZ010000017">
    <property type="protein sequence ID" value="CAA6382810.1"/>
    <property type="molecule type" value="Genomic_DNA"/>
</dbReference>
<evidence type="ECO:0000313" key="12">
    <source>
        <dbReference type="EMBL" id="CAC5810655.1"/>
    </source>
</evidence>
<reference evidence="22 39" key="8">
    <citation type="journal article" date="2020" name="J. Antimicrob. Chemother.">
        <title>Detection of heterogeneous vancomycin intermediate resistance in MRSA isolates from Latin America.</title>
        <authorList>
            <person name="Castro B.E."/>
            <person name="Berrio M."/>
            <person name="Vargas M.L."/>
            <person name="Carvajal L.P."/>
            <person name="Millan L.V."/>
            <person name="Rios R."/>
            <person name="Hernandez A.K."/>
            <person name="Rincon S."/>
            <person name="Cubides P."/>
            <person name="Forero E."/>
            <person name="Dinh A."/>
            <person name="Seas C."/>
            <person name="Munita J.M."/>
            <person name="Arias C.A."/>
            <person name="Reyes J."/>
            <person name="Diaz L."/>
        </authorList>
    </citation>
    <scope>NUCLEOTIDE SEQUENCE [LARGE SCALE GENOMIC DNA]</scope>
    <source>
        <strain evidence="22 39">UE1097</strain>
    </source>
</reference>
<evidence type="ECO:0000313" key="29">
    <source>
        <dbReference type="Proteomes" id="UP000442782"/>
    </source>
</evidence>
<evidence type="ECO:0000313" key="14">
    <source>
        <dbReference type="EMBL" id="CAD7354344.1"/>
    </source>
</evidence>
<dbReference type="Proteomes" id="UP000442696">
    <property type="component" value="Unassembled WGS sequence"/>
</dbReference>
<reference evidence="16" key="1">
    <citation type="journal article" date="2015" name="J. Infect. Dis.">
        <title>Parallel Epidemics of Community-Associated Methicillin-Resistant Staphylococcus aureus USA300 Infection in North and South America.</title>
        <authorList>
            <person name="Planet P.J."/>
            <person name="Diaz L."/>
            <person name="Kolokotronis S.O."/>
            <person name="Narechania A."/>
            <person name="Reyes J."/>
            <person name="Xing G."/>
            <person name="Rincon S."/>
            <person name="Smith H."/>
            <person name="Panesso D."/>
            <person name="Ryan C."/>
            <person name="Smith D.P."/>
            <person name="Guzman M."/>
            <person name="Zurita J."/>
            <person name="Sebra R."/>
            <person name="Deikus G."/>
            <person name="Nolan R.L."/>
            <person name="Tenover F.C."/>
            <person name="Weinstock G.M."/>
            <person name="Robinson D.A."/>
            <person name="Arias C.A."/>
        </authorList>
    </citation>
    <scope>NUCLEOTIDE SEQUENCE</scope>
    <source>
        <strain evidence="15">CA15</strain>
        <strain evidence="16">M121</strain>
    </source>
</reference>
<dbReference type="Proteomes" id="UP000478867">
    <property type="component" value="Unassembled WGS sequence"/>
</dbReference>
<dbReference type="EMBL" id="LALQ01000038">
    <property type="protein sequence ID" value="KMR56790.1"/>
    <property type="molecule type" value="Genomic_DNA"/>
</dbReference>
<evidence type="ECO:0000313" key="7">
    <source>
        <dbReference type="EMBL" id="CAA4127590.1"/>
    </source>
</evidence>
<dbReference type="KEGG" id="saur:SABB_00526"/>
<dbReference type="Proteomes" id="UP001200271">
    <property type="component" value="Unassembled WGS sequence"/>
</dbReference>
<evidence type="ECO:0000313" key="23">
    <source>
        <dbReference type="EMBL" id="RZH94232.1"/>
    </source>
</evidence>
<dbReference type="InterPro" id="IPR003778">
    <property type="entry name" value="CT_A_B"/>
</dbReference>
<keyword evidence="22" id="KW-0808">Transferase</keyword>
<reference evidence="18" key="10">
    <citation type="journal article" date="2021" name="Front Med (Lausanne)">
        <title>The Prevalence and Determinants of Fusidic Acid Resistance Among Methicillin-Resistant Staphylococcus aureus Clinical Isolates in China.</title>
        <authorList>
            <person name="Zhao H."/>
            <person name="Wang X."/>
            <person name="Wang B."/>
            <person name="Xu Y."/>
            <person name="Rao L."/>
            <person name="Wan B."/>
            <person name="Guo Y."/>
            <person name="Wu X."/>
            <person name="Yu J."/>
            <person name="Chen L."/>
            <person name="Li M."/>
            <person name="Yu F."/>
        </authorList>
    </citation>
    <scope>NUCLEOTIDE SEQUENCE</scope>
    <source>
        <strain evidence="18">NC-4</strain>
    </source>
</reference>
<dbReference type="Proteomes" id="UP000293434">
    <property type="component" value="Unassembled WGS sequence"/>
</dbReference>
<dbReference type="Proteomes" id="UP000507112">
    <property type="component" value="Unassembled WGS sequence"/>
</dbReference>
<dbReference type="EMBL" id="WPTS01000037">
    <property type="protein sequence ID" value="MVK36049.1"/>
    <property type="molecule type" value="Genomic_DNA"/>
</dbReference>
<protein>
    <submittedName>
        <fullName evidence="19">5-oxoprolinase/urea amidolyase family protein</fullName>
    </submittedName>
    <submittedName>
        <fullName evidence="6 16">Allophanate hydrolase</fullName>
        <ecNumber evidence="6">3.5.1.54</ecNumber>
    </submittedName>
    <submittedName>
        <fullName evidence="18">Biotin-dependent carboxyltransferase family protein</fullName>
    </submittedName>
    <submittedName>
        <fullName evidence="8">Regulator of kinase autophosphorylation inhibitor</fullName>
    </submittedName>
</protein>
<evidence type="ECO:0000313" key="24">
    <source>
        <dbReference type="EMBL" id="RZI07294.1"/>
    </source>
</evidence>
<evidence type="ECO:0000256" key="3">
    <source>
        <dbReference type="ARBA" id="ARBA00022840"/>
    </source>
</evidence>
<reference evidence="17" key="3">
    <citation type="journal article" date="2016" name="J. Infect. Dis.">
        <title>Comparative Genomics of Community-Associated Methicillin-Resistant Staphylococcus aureus Shows the Emergence of Clone ST8-USA300 in Geneva, Switzerland.</title>
        <authorList>
            <person name="Von Dach E."/>
            <person name="Diene S.M."/>
            <person name="Fankhauser C."/>
            <person name="Schrenzel J."/>
            <person name="Harbarth S."/>
            <person name="Francois P."/>
        </authorList>
    </citation>
    <scope>NUCLEOTIDE SEQUENCE</scope>
    <source>
        <strain evidence="17">MRSA_S26</strain>
    </source>
</reference>
<dbReference type="EC" id="3.5.1.54" evidence="6"/>
<evidence type="ECO:0000313" key="34">
    <source>
        <dbReference type="Proteomes" id="UP000466646"/>
    </source>
</evidence>
<dbReference type="Proteomes" id="UP000217245">
    <property type="component" value="Chromosome"/>
</dbReference>
<dbReference type="NCBIfam" id="TIGR00724">
    <property type="entry name" value="urea_amlyse_rel"/>
    <property type="match status" value="1"/>
</dbReference>
<evidence type="ECO:0000259" key="4">
    <source>
        <dbReference type="SMART" id="SM00797"/>
    </source>
</evidence>
<evidence type="ECO:0000313" key="13">
    <source>
        <dbReference type="EMBL" id="CAC8206595.1"/>
    </source>
</evidence>
<feature type="domain" description="Carboxyltransferase" evidence="4">
    <location>
        <begin position="24"/>
        <end position="302"/>
    </location>
</feature>
<dbReference type="EMBL" id="LFVP01000001">
    <property type="protein sequence ID" value="KSA81520.1"/>
    <property type="molecule type" value="Genomic_DNA"/>
</dbReference>
<evidence type="ECO:0000313" key="6">
    <source>
        <dbReference type="EMBL" id="CAA4085897.1"/>
    </source>
</evidence>
<evidence type="ECO:0000313" key="25">
    <source>
        <dbReference type="Proteomes" id="UP000217245"/>
    </source>
</evidence>
<proteinExistence type="predicted"/>
<evidence type="ECO:0000313" key="26">
    <source>
        <dbReference type="Proteomes" id="UP000293434"/>
    </source>
</evidence>
<evidence type="ECO:0000313" key="18">
    <source>
        <dbReference type="EMBL" id="MCE3361090.1"/>
    </source>
</evidence>
<dbReference type="AlphaFoldDB" id="A0A0D3Q842"/>
<dbReference type="SMART" id="SM00797">
    <property type="entry name" value="AHS2"/>
    <property type="match status" value="1"/>
</dbReference>
<dbReference type="EMBL" id="JAAFLG010000008">
    <property type="protein sequence ID" value="NDP56062.1"/>
    <property type="molecule type" value="Genomic_DNA"/>
</dbReference>
<evidence type="ECO:0000313" key="28">
    <source>
        <dbReference type="Proteomes" id="UP000442696"/>
    </source>
</evidence>
<dbReference type="EMBL" id="CACTPI010000006">
    <property type="protein sequence ID" value="CAA4127590.1"/>
    <property type="molecule type" value="Genomic_DNA"/>
</dbReference>
<evidence type="ECO:0000313" key="38">
    <source>
        <dbReference type="Proteomes" id="UP000507112"/>
    </source>
</evidence>
<dbReference type="OMA" id="YPRMGNI"/>
<name>A0A0D3Q842_STAAU</name>
<keyword evidence="3" id="KW-0067">ATP-binding</keyword>
<dbReference type="Proteomes" id="UP000442782">
    <property type="component" value="Unassembled WGS sequence"/>
</dbReference>
<dbReference type="EMBL" id="RQTC01000071">
    <property type="protein sequence ID" value="RZH94232.1"/>
    <property type="molecule type" value="Genomic_DNA"/>
</dbReference>
<dbReference type="GO" id="GO:0005524">
    <property type="term" value="F:ATP binding"/>
    <property type="evidence" value="ECO:0007669"/>
    <property type="project" value="UniProtKB-KW"/>
</dbReference>
<dbReference type="EMBL" id="JAIUEN010000010">
    <property type="protein sequence ID" value="MCE3361090.1"/>
    <property type="molecule type" value="Genomic_DNA"/>
</dbReference>
<dbReference type="Proteomes" id="UP000459586">
    <property type="component" value="Unassembled WGS sequence"/>
</dbReference>
<evidence type="ECO:0000313" key="30">
    <source>
        <dbReference type="Proteomes" id="UP000443506"/>
    </source>
</evidence>
<dbReference type="PANTHER" id="PTHR43309">
    <property type="entry name" value="5-OXOPROLINASE SUBUNIT C"/>
    <property type="match status" value="1"/>
</dbReference>
<dbReference type="InterPro" id="IPR029000">
    <property type="entry name" value="Cyclophilin-like_dom_sf"/>
</dbReference>
<evidence type="ECO:0000313" key="22">
    <source>
        <dbReference type="EMBL" id="NUY12995.1"/>
    </source>
</evidence>
<dbReference type="Pfam" id="PF02626">
    <property type="entry name" value="CT_A_B"/>
    <property type="match status" value="1"/>
</dbReference>
<reference evidence="5 25" key="4">
    <citation type="submission" date="2017-09" db="EMBL/GenBank/DDBJ databases">
        <title>A single nucleotide polymorphism in the Staphylococcus aureus virulence regulator SaeR abolishes pathogenesis.</title>
        <authorList>
            <person name="Copin R.J."/>
            <person name="Sause W."/>
            <person name="Shopsin B."/>
            <person name="Torres V.J."/>
        </authorList>
    </citation>
    <scope>NUCLEOTIDE SEQUENCE [LARGE SCALE GENOMIC DNA]</scope>
    <source>
        <strain evidence="25">Newman</strain>
        <strain evidence="5">Newman_D2C</strain>
    </source>
</reference>
<dbReference type="InterPro" id="IPR052708">
    <property type="entry name" value="PxpC"/>
</dbReference>
<reference evidence="21 34" key="9">
    <citation type="submission" date="2020-01" db="EMBL/GenBank/DDBJ databases">
        <title>Analysis of Virulence and Antimicrobial Resistance Gene Carriage in Staphylococcus aureus Infections in Equids Using Whole Genome Sequencing.</title>
        <authorList>
            <person name="Little S.V."/>
            <person name="Hillhouse A.E."/>
            <person name="Cohen N.D."/>
            <person name="Lawhon S.D."/>
            <person name="Bryan L.K."/>
        </authorList>
    </citation>
    <scope>NUCLEOTIDE SEQUENCE [LARGE SCALE GENOMIC DNA]</scope>
    <source>
        <strain evidence="21 34">61-017</strain>
    </source>
</reference>
<organism evidence="16">
    <name type="scientific">Staphylococcus aureus</name>
    <dbReference type="NCBI Taxonomy" id="1280"/>
    <lineage>
        <taxon>Bacteria</taxon>
        <taxon>Bacillati</taxon>
        <taxon>Bacillota</taxon>
        <taxon>Bacilli</taxon>
        <taxon>Bacillales</taxon>
        <taxon>Staphylococcaceae</taxon>
        <taxon>Staphylococcus</taxon>
    </lineage>
</organism>
<dbReference type="Proteomes" id="UP000466646">
    <property type="component" value="Unassembled WGS sequence"/>
</dbReference>
<dbReference type="Proteomes" id="UP000471199">
    <property type="component" value="Unassembled WGS sequence"/>
</dbReference>
<evidence type="ECO:0000313" key="27">
    <source>
        <dbReference type="Proteomes" id="UP000294017"/>
    </source>
</evidence>
<dbReference type="EMBL" id="JAANEC010000112">
    <property type="protein sequence ID" value="NUY12995.1"/>
    <property type="molecule type" value="Genomic_DNA"/>
</dbReference>
<dbReference type="EMBL" id="RQTF01000111">
    <property type="protein sequence ID" value="RZI07294.1"/>
    <property type="molecule type" value="Genomic_DNA"/>
</dbReference>
<keyword evidence="2 16" id="KW-0378">Hydrolase</keyword>
<dbReference type="EMBL" id="CP023391">
    <property type="protein sequence ID" value="ATC71717.1"/>
    <property type="molecule type" value="Genomic_DNA"/>
</dbReference>
<evidence type="ECO:0000313" key="10">
    <source>
        <dbReference type="EMBL" id="CAA6119960.1"/>
    </source>
</evidence>
<reference evidence="18" key="11">
    <citation type="submission" date="2023-08" db="EMBL/GenBank/DDBJ databases">
        <authorList>
            <person name="Zhao H."/>
            <person name="Wang X."/>
        </authorList>
    </citation>
    <scope>NUCLEOTIDE SEQUENCE</scope>
    <source>
        <strain evidence="18">NC-4</strain>
    </source>
</reference>
<evidence type="ECO:0000313" key="33">
    <source>
        <dbReference type="Proteomes" id="UP000459702"/>
    </source>
</evidence>
<dbReference type="EMBL" id="UAUZ02000003">
    <property type="protein sequence ID" value="CAD7354344.1"/>
    <property type="molecule type" value="Genomic_DNA"/>
</dbReference>
<reference evidence="17" key="2">
    <citation type="submission" date="2015-06" db="EMBL/GenBank/DDBJ databases">
        <authorList>
            <person name="Diene S.M."/>
            <person name="Von Dach E."/>
            <person name="Fankhauser C."/>
            <person name="Schrenzel J."/>
            <person name="Harbarth S."/>
            <person name="Francois P."/>
        </authorList>
    </citation>
    <scope>NUCLEOTIDE SEQUENCE</scope>
    <source>
        <strain evidence="17">MRSA_S26</strain>
    </source>
</reference>
<dbReference type="Proteomes" id="UP000443506">
    <property type="component" value="Unassembled WGS sequence"/>
</dbReference>
<evidence type="ECO:0000313" key="19">
    <source>
        <dbReference type="EMBL" id="MVK36049.1"/>
    </source>
</evidence>
<dbReference type="Proteomes" id="UP000547874">
    <property type="component" value="Unassembled WGS sequence"/>
</dbReference>
<evidence type="ECO:0000313" key="9">
    <source>
        <dbReference type="EMBL" id="CAA4703417.1"/>
    </source>
</evidence>
<dbReference type="PANTHER" id="PTHR43309:SF5">
    <property type="entry name" value="5-OXOPROLINASE SUBUNIT C"/>
    <property type="match status" value="1"/>
</dbReference>
<keyword evidence="19" id="KW-0456">Lyase</keyword>
<dbReference type="EMBL" id="LALJ01000004">
    <property type="protein sequence ID" value="KMR37885.1"/>
    <property type="molecule type" value="Genomic_DNA"/>
</dbReference>
<evidence type="ECO:0000256" key="1">
    <source>
        <dbReference type="ARBA" id="ARBA00022741"/>
    </source>
</evidence>
<dbReference type="GO" id="GO:0004039">
    <property type="term" value="F:allophanate hydrolase activity"/>
    <property type="evidence" value="ECO:0007669"/>
    <property type="project" value="UniProtKB-EC"/>
</dbReference>
<dbReference type="GO" id="GO:0016740">
    <property type="term" value="F:transferase activity"/>
    <property type="evidence" value="ECO:0007669"/>
    <property type="project" value="UniProtKB-KW"/>
</dbReference>
<keyword evidence="1" id="KW-0547">Nucleotide-binding</keyword>
<reference evidence="35 36" key="6">
    <citation type="submission" date="2019-11" db="EMBL/GenBank/DDBJ databases">
        <title>Implementation of targeted gown and glove precautions to prevent Staphylococcus aureus acquisition in community-based nursing homes.</title>
        <authorList>
            <person name="Stine O.C."/>
        </authorList>
    </citation>
    <scope>NUCLEOTIDE SEQUENCE [LARGE SCALE GENOMIC DNA]</scope>
    <source>
        <strain evidence="20 36">S_1081.LBCF.DN</strain>
        <strain evidence="19 35">S_2062.LAUP.DI</strain>
    </source>
</reference>
<accession>A0A0D3Q842</accession>
<reference evidence="28 29" key="7">
    <citation type="submission" date="2019-12" db="EMBL/GenBank/DDBJ databases">
        <authorList>
            <consortium name="Pathogen Informatics"/>
        </authorList>
    </citation>
    <scope>NUCLEOTIDE SEQUENCE [LARGE SCALE GENOMIC DNA]</scope>
    <source>
        <strain evidence="13 38">MOS105</strain>
        <strain evidence="14">NCTC13131</strain>
        <strain evidence="7 31">S040_N01_C01</strain>
        <strain evidence="6 29">S087_N01_C01</strain>
        <strain evidence="12 37">SG160</strain>
        <strain evidence="10 33">T012_N10_C04</strain>
        <strain evidence="8 28">T012_N16_C08</strain>
        <strain evidence="9 30">T065_N03_C06</strain>
        <strain evidence="11 32">T197_A02_C01</strain>
    </source>
</reference>
<dbReference type="Proteomes" id="UP000505390">
    <property type="component" value="Unassembled WGS sequence"/>
</dbReference>
<evidence type="ECO:0000313" key="15">
    <source>
        <dbReference type="EMBL" id="KMR37885.1"/>
    </source>
</evidence>
<evidence type="ECO:0000313" key="16">
    <source>
        <dbReference type="EMBL" id="KMR56790.1"/>
    </source>
</evidence>
<evidence type="ECO:0000313" key="37">
    <source>
        <dbReference type="Proteomes" id="UP000505390"/>
    </source>
</evidence>
<dbReference type="EMBL" id="CAIIGD010000003">
    <property type="protein sequence ID" value="CAC8206595.1"/>
    <property type="molecule type" value="Genomic_DNA"/>
</dbReference>
<dbReference type="Proteomes" id="UP000251686">
    <property type="component" value="Unassembled WGS sequence"/>
</dbReference>
<accession>A0A1E8X2J4</accession>
<dbReference type="EMBL" id="CACTQT010000017">
    <property type="protein sequence ID" value="CAA4394736.1"/>
    <property type="molecule type" value="Genomic_DNA"/>
</dbReference>
<evidence type="ECO:0000313" key="21">
    <source>
        <dbReference type="EMBL" id="NDP56062.1"/>
    </source>
</evidence>
<dbReference type="EMBL" id="CACTOE010000003">
    <property type="protein sequence ID" value="CAA4085897.1"/>
    <property type="molecule type" value="Genomic_DNA"/>
</dbReference>
<evidence type="ECO:0000313" key="35">
    <source>
        <dbReference type="Proteomes" id="UP000471199"/>
    </source>
</evidence>
<evidence type="ECO:0000313" key="5">
    <source>
        <dbReference type="EMBL" id="ATC71717.1"/>
    </source>
</evidence>
<evidence type="ECO:0000313" key="39">
    <source>
        <dbReference type="Proteomes" id="UP000547874"/>
    </source>
</evidence>
<evidence type="ECO:0000313" key="8">
    <source>
        <dbReference type="EMBL" id="CAA4394736.1"/>
    </source>
</evidence>
<dbReference type="Gene3D" id="2.40.100.10">
    <property type="entry name" value="Cyclophilin-like"/>
    <property type="match status" value="1"/>
</dbReference>
<evidence type="ECO:0000313" key="11">
    <source>
        <dbReference type="EMBL" id="CAA6382810.1"/>
    </source>
</evidence>
<dbReference type="SUPFAM" id="SSF50891">
    <property type="entry name" value="Cyclophilin-like"/>
    <property type="match status" value="1"/>
</dbReference>
<evidence type="ECO:0000313" key="32">
    <source>
        <dbReference type="Proteomes" id="UP000459586"/>
    </source>
</evidence>
<dbReference type="Proteomes" id="UP000443708">
    <property type="component" value="Unassembled WGS sequence"/>
</dbReference>
<evidence type="ECO:0000313" key="20">
    <source>
        <dbReference type="EMBL" id="MVM10067.1"/>
    </source>
</evidence>